<dbReference type="RefSeq" id="WP_047006848.1">
    <property type="nucleotide sequence ID" value="NZ_CP018097.1"/>
</dbReference>
<keyword evidence="2" id="KW-1185">Reference proteome</keyword>
<dbReference type="EMBL" id="LBHC01000002">
    <property type="protein sequence ID" value="KLE31496.1"/>
    <property type="molecule type" value="Genomic_DNA"/>
</dbReference>
<dbReference type="PATRIC" id="fig|502682.8.peg.1626"/>
<protein>
    <submittedName>
        <fullName evidence="1">Uncharacterized protein</fullName>
    </submittedName>
</protein>
<proteinExistence type="predicted"/>
<dbReference type="OrthoDB" id="7391677at2"/>
<reference evidence="1 2" key="1">
    <citation type="submission" date="2015-04" db="EMBL/GenBank/DDBJ databases">
        <title>The draft genome sequence of Erythrobacr gangjinensis K7-2.</title>
        <authorList>
            <person name="Zhuang L."/>
            <person name="Liu Y."/>
            <person name="Shao Z."/>
        </authorList>
    </citation>
    <scope>NUCLEOTIDE SEQUENCE [LARGE SCALE GENOMIC DNA]</scope>
    <source>
        <strain evidence="1 2">K7-2</strain>
    </source>
</reference>
<dbReference type="AlphaFoldDB" id="A0A0G9ML92"/>
<name>A0A0G9ML92_9SPHN</name>
<dbReference type="Proteomes" id="UP000053070">
    <property type="component" value="Unassembled WGS sequence"/>
</dbReference>
<accession>A0A0G9ML92</accession>
<evidence type="ECO:0000313" key="2">
    <source>
        <dbReference type="Proteomes" id="UP000053070"/>
    </source>
</evidence>
<comment type="caution">
    <text evidence="1">The sequence shown here is derived from an EMBL/GenBank/DDBJ whole genome shotgun (WGS) entry which is preliminary data.</text>
</comment>
<dbReference type="KEGG" id="egn:BMF35_a0596"/>
<evidence type="ECO:0000313" key="1">
    <source>
        <dbReference type="EMBL" id="KLE31496.1"/>
    </source>
</evidence>
<organism evidence="1 2">
    <name type="scientific">Aurantiacibacter gangjinensis</name>
    <dbReference type="NCBI Taxonomy" id="502682"/>
    <lineage>
        <taxon>Bacteria</taxon>
        <taxon>Pseudomonadati</taxon>
        <taxon>Pseudomonadota</taxon>
        <taxon>Alphaproteobacteria</taxon>
        <taxon>Sphingomonadales</taxon>
        <taxon>Erythrobacteraceae</taxon>
        <taxon>Aurantiacibacter</taxon>
    </lineage>
</organism>
<sequence length="179" mass="19534">MIDLDIGGACPRQQLTCALSQALGLPTDPGAGTDALTIGTMDYPSEPALEMVARAAMQARQDSLLALFANDQTSICGGLALIYRTRDGARIMQVEPCRLSSSKPIIVITTDRRQAFRLDKRCLLRSCAVPSRAKVERGVERAWQDIRAAMSTVEVDPDQWEAGYFSLFTDAQAFADFMA</sequence>
<gene>
    <name evidence="1" type="ORF">AAW01_07950</name>
</gene>